<accession>A0A2S8FXY1</accession>
<keyword evidence="1" id="KW-1133">Transmembrane helix</keyword>
<evidence type="ECO:0000256" key="1">
    <source>
        <dbReference type="SAM" id="Phobius"/>
    </source>
</evidence>
<comment type="caution">
    <text evidence="2">The sequence shown here is derived from an EMBL/GenBank/DDBJ whole genome shotgun (WGS) entry which is preliminary data.</text>
</comment>
<gene>
    <name evidence="2" type="ORF">C5Y96_07730</name>
</gene>
<dbReference type="Proteomes" id="UP000240009">
    <property type="component" value="Unassembled WGS sequence"/>
</dbReference>
<organism evidence="2 3">
    <name type="scientific">Blastopirellula marina</name>
    <dbReference type="NCBI Taxonomy" id="124"/>
    <lineage>
        <taxon>Bacteria</taxon>
        <taxon>Pseudomonadati</taxon>
        <taxon>Planctomycetota</taxon>
        <taxon>Planctomycetia</taxon>
        <taxon>Pirellulales</taxon>
        <taxon>Pirellulaceae</taxon>
        <taxon>Blastopirellula</taxon>
    </lineage>
</organism>
<name>A0A2S8FXY1_9BACT</name>
<keyword evidence="1" id="KW-0812">Transmembrane</keyword>
<sequence>MKLALSKRKAKKLAAGTIFYSDTLGMWYLSLYMVVDGKAGPFGMNPHETEEAAIADGNETLKVTDGDWIEIEEDQADAYIEQHAWHRWNPGG</sequence>
<protein>
    <submittedName>
        <fullName evidence="2">Uncharacterized protein</fullName>
    </submittedName>
</protein>
<evidence type="ECO:0000313" key="3">
    <source>
        <dbReference type="Proteomes" id="UP000240009"/>
    </source>
</evidence>
<reference evidence="2 3" key="1">
    <citation type="submission" date="2018-02" db="EMBL/GenBank/DDBJ databases">
        <title>Comparative genomes isolates from brazilian mangrove.</title>
        <authorList>
            <person name="Araujo J.E."/>
            <person name="Taketani R.G."/>
            <person name="Silva M.C.P."/>
            <person name="Loureco M.V."/>
            <person name="Andreote F.D."/>
        </authorList>
    </citation>
    <scope>NUCLEOTIDE SEQUENCE [LARGE SCALE GENOMIC DNA]</scope>
    <source>
        <strain evidence="2 3">HEX-2 MGV</strain>
    </source>
</reference>
<dbReference type="RefSeq" id="WP_105351605.1">
    <property type="nucleotide sequence ID" value="NZ_PUIA01000017.1"/>
</dbReference>
<dbReference type="AlphaFoldDB" id="A0A2S8FXY1"/>
<keyword evidence="1" id="KW-0472">Membrane</keyword>
<evidence type="ECO:0000313" key="2">
    <source>
        <dbReference type="EMBL" id="PQO37039.1"/>
    </source>
</evidence>
<dbReference type="EMBL" id="PUIA01000017">
    <property type="protein sequence ID" value="PQO37039.1"/>
    <property type="molecule type" value="Genomic_DNA"/>
</dbReference>
<feature type="transmembrane region" description="Helical" evidence="1">
    <location>
        <begin position="12"/>
        <end position="35"/>
    </location>
</feature>
<proteinExistence type="predicted"/>